<evidence type="ECO:0000313" key="15">
    <source>
        <dbReference type="Proteomes" id="UP000694565"/>
    </source>
</evidence>
<dbReference type="InterPro" id="IPR006993">
    <property type="entry name" value="Glut_rich_SH3-bd"/>
</dbReference>
<dbReference type="GeneTree" id="ENSGT00940000157260"/>
<evidence type="ECO:0000256" key="12">
    <source>
        <dbReference type="ARBA" id="ARBA00040886"/>
    </source>
</evidence>
<dbReference type="InterPro" id="IPR036249">
    <property type="entry name" value="Thioredoxin-like_sf"/>
</dbReference>
<dbReference type="GO" id="GO:0005829">
    <property type="term" value="C:cytosol"/>
    <property type="evidence" value="ECO:0007669"/>
    <property type="project" value="UniProtKB-SubCell"/>
</dbReference>
<evidence type="ECO:0000256" key="9">
    <source>
        <dbReference type="ARBA" id="ARBA00023180"/>
    </source>
</evidence>
<evidence type="ECO:0000256" key="8">
    <source>
        <dbReference type="ARBA" id="ARBA00023136"/>
    </source>
</evidence>
<keyword evidence="6" id="KW-0963">Cytoplasm</keyword>
<evidence type="ECO:0000313" key="14">
    <source>
        <dbReference type="Ensembl" id="ENSCLMP00005008639.1"/>
    </source>
</evidence>
<dbReference type="Gene3D" id="3.40.30.10">
    <property type="entry name" value="Glutaredoxin"/>
    <property type="match status" value="1"/>
</dbReference>
<keyword evidence="11" id="KW-0966">Cell projection</keyword>
<accession>A0A8C2WYH2</accession>
<proteinExistence type="inferred from homology"/>
<reference evidence="14" key="1">
    <citation type="submission" date="2025-08" db="UniProtKB">
        <authorList>
            <consortium name="Ensembl"/>
        </authorList>
    </citation>
    <scope>IDENTIFICATION</scope>
</reference>
<keyword evidence="9" id="KW-0325">Glycoprotein</keyword>
<evidence type="ECO:0000256" key="3">
    <source>
        <dbReference type="ARBA" id="ARBA00004632"/>
    </source>
</evidence>
<keyword evidence="8" id="KW-0472">Membrane</keyword>
<dbReference type="PANTHER" id="PTHR12232:SF3">
    <property type="entry name" value="SH3 DOMAIN-BINDING GLUTAMIC ACID-RICH-LIKE PROTEIN 3"/>
    <property type="match status" value="1"/>
</dbReference>
<evidence type="ECO:0000256" key="7">
    <source>
        <dbReference type="ARBA" id="ARBA00022990"/>
    </source>
</evidence>
<name>A0A8C2WYH2_CYCLU</name>
<protein>
    <recommendedName>
        <fullName evidence="12">SH3 domain-binding glutamic acid-rich-like protein 3</fullName>
    </recommendedName>
</protein>
<dbReference type="AlphaFoldDB" id="A0A8C2WYH2"/>
<evidence type="ECO:0000256" key="4">
    <source>
        <dbReference type="ARBA" id="ARBA00007764"/>
    </source>
</evidence>
<keyword evidence="7" id="KW-0007">Acetylation</keyword>
<dbReference type="InterPro" id="IPR051033">
    <property type="entry name" value="SH3BGR"/>
</dbReference>
<evidence type="ECO:0000256" key="10">
    <source>
        <dbReference type="ARBA" id="ARBA00023242"/>
    </source>
</evidence>
<organism evidence="14 15">
    <name type="scientific">Cyclopterus lumpus</name>
    <name type="common">Lumpsucker</name>
    <dbReference type="NCBI Taxonomy" id="8103"/>
    <lineage>
        <taxon>Eukaryota</taxon>
        <taxon>Metazoa</taxon>
        <taxon>Chordata</taxon>
        <taxon>Craniata</taxon>
        <taxon>Vertebrata</taxon>
        <taxon>Euteleostomi</taxon>
        <taxon>Actinopterygii</taxon>
        <taxon>Neopterygii</taxon>
        <taxon>Teleostei</taxon>
        <taxon>Neoteleostei</taxon>
        <taxon>Acanthomorphata</taxon>
        <taxon>Eupercaria</taxon>
        <taxon>Perciformes</taxon>
        <taxon>Cottioidei</taxon>
        <taxon>Cottales</taxon>
        <taxon>Cyclopteridae</taxon>
        <taxon>Cyclopterus</taxon>
    </lineage>
</organism>
<comment type="subcellular location">
    <subcellularLocation>
        <location evidence="3">Cell projection</location>
        <location evidence="3">Ruffle membrane</location>
    </subcellularLocation>
    <subcellularLocation>
        <location evidence="2">Cytoplasm</location>
        <location evidence="2">Cytosol</location>
    </subcellularLocation>
    <subcellularLocation>
        <location evidence="1">Nucleus</location>
    </subcellularLocation>
</comment>
<reference evidence="14" key="2">
    <citation type="submission" date="2025-09" db="UniProtKB">
        <authorList>
            <consortium name="Ensembl"/>
        </authorList>
    </citation>
    <scope>IDENTIFICATION</scope>
</reference>
<evidence type="ECO:0000256" key="11">
    <source>
        <dbReference type="ARBA" id="ARBA00023273"/>
    </source>
</evidence>
<evidence type="ECO:0000256" key="2">
    <source>
        <dbReference type="ARBA" id="ARBA00004514"/>
    </source>
</evidence>
<evidence type="ECO:0000256" key="1">
    <source>
        <dbReference type="ARBA" id="ARBA00004123"/>
    </source>
</evidence>
<keyword evidence="5" id="KW-1003">Cell membrane</keyword>
<dbReference type="Pfam" id="PF04908">
    <property type="entry name" value="SH3BGR"/>
    <property type="match status" value="1"/>
</dbReference>
<dbReference type="GO" id="GO:0032587">
    <property type="term" value="C:ruffle membrane"/>
    <property type="evidence" value="ECO:0007669"/>
    <property type="project" value="UniProtKB-SubCell"/>
</dbReference>
<keyword evidence="15" id="KW-1185">Reference proteome</keyword>
<dbReference type="PANTHER" id="PTHR12232">
    <property type="entry name" value="SH3 DOMAIN-BINDING GLUTAMIC ACID-RICH-LIKE PROTEIN"/>
    <property type="match status" value="1"/>
</dbReference>
<comment type="similarity">
    <text evidence="4">Belongs to the SH3BGR family.</text>
</comment>
<gene>
    <name evidence="14" type="primary">sh3bgrl3</name>
</gene>
<keyword evidence="10" id="KW-0539">Nucleus</keyword>
<evidence type="ECO:0000256" key="13">
    <source>
        <dbReference type="ARBA" id="ARBA00045345"/>
    </source>
</evidence>
<sequence length="187" mass="21457">MGIKLYYTTVTASRTVKSQQAEVMRILESKSIQYELIDISVGREVCDEMRSKAGNPAAVPPQLFNEDQYCGVREAHVYVHVHVHVHVLPDWSSRKSRQCCIGISGEYRTAKYMFTRAQKPCLCCCPQVYISTVKSPFYYIFCSQFSYDQVLRVLIVKKKTAVSAGLTLNIGQSFPPESYIRELFWFQ</sequence>
<dbReference type="SUPFAM" id="SSF52833">
    <property type="entry name" value="Thioredoxin-like"/>
    <property type="match status" value="1"/>
</dbReference>
<comment type="function">
    <text evidence="13">Could act as a modulator of glutaredoxin biological activity. May play a role in cytoskeleton organization.</text>
</comment>
<dbReference type="Ensembl" id="ENSCLMT00005009442.1">
    <property type="protein sequence ID" value="ENSCLMP00005008639.1"/>
    <property type="gene ID" value="ENSCLMG00005004951.1"/>
</dbReference>
<dbReference type="GO" id="GO:0005634">
    <property type="term" value="C:nucleus"/>
    <property type="evidence" value="ECO:0007669"/>
    <property type="project" value="UniProtKB-SubCell"/>
</dbReference>
<dbReference type="Proteomes" id="UP000694565">
    <property type="component" value="Unplaced"/>
</dbReference>
<evidence type="ECO:0000256" key="6">
    <source>
        <dbReference type="ARBA" id="ARBA00022490"/>
    </source>
</evidence>
<evidence type="ECO:0000256" key="5">
    <source>
        <dbReference type="ARBA" id="ARBA00022475"/>
    </source>
</evidence>